<gene>
    <name evidence="2" type="ORF">E0486_06050</name>
</gene>
<keyword evidence="1" id="KW-0732">Signal</keyword>
<comment type="caution">
    <text evidence="2">The sequence shown here is derived from an EMBL/GenBank/DDBJ whole genome shotgun (WGS) entry which is preliminary data.</text>
</comment>
<sequence length="306" mass="33415">MKRMTVLLAGLLMAAGAFAQPAVKVKKDQVYVNDSAVCRIEKKKKGFLEPVPDFFVSTLDKQPVAVFAHQSAGTGPDGEPNTWFRVTFAGAPDTVEIETKQFYAFHKNALLPKGEEALAGIIAKYGFFQNGAFSPEGAARFKKDYPVAIGSTYLARVAHERACIASFNEPVKSDARQLDAVTVQLLQVDTIGRDVRVTYRVQQGETQLGTISGEGTLKSFRSESSEFDFSGGIMNLDGETPLAFEVLNNGGCAVARYTGSEKSLTTPKDKVTYRYSSIKKYGPANFSTRVEYLQAMAKLLVAGRYL</sequence>
<proteinExistence type="predicted"/>
<dbReference type="OrthoDB" id="9843141at2"/>
<evidence type="ECO:0008006" key="4">
    <source>
        <dbReference type="Google" id="ProtNLM"/>
    </source>
</evidence>
<name>A0A4V6P681_9BACT</name>
<dbReference type="AlphaFoldDB" id="A0A4V6P681"/>
<dbReference type="Proteomes" id="UP000295164">
    <property type="component" value="Unassembled WGS sequence"/>
</dbReference>
<organism evidence="2 3">
    <name type="scientific">Flaviaesturariibacter aridisoli</name>
    <dbReference type="NCBI Taxonomy" id="2545761"/>
    <lineage>
        <taxon>Bacteria</taxon>
        <taxon>Pseudomonadati</taxon>
        <taxon>Bacteroidota</taxon>
        <taxon>Chitinophagia</taxon>
        <taxon>Chitinophagales</taxon>
        <taxon>Chitinophagaceae</taxon>
        <taxon>Flaviaestuariibacter</taxon>
    </lineage>
</organism>
<feature type="chain" id="PRO_5020230481" description="DUF4861 domain-containing protein" evidence="1">
    <location>
        <begin position="20"/>
        <end position="306"/>
    </location>
</feature>
<feature type="signal peptide" evidence="1">
    <location>
        <begin position="1"/>
        <end position="19"/>
    </location>
</feature>
<reference evidence="2 3" key="1">
    <citation type="submission" date="2019-03" db="EMBL/GenBank/DDBJ databases">
        <authorList>
            <person name="Kim M.K.M."/>
        </authorList>
    </citation>
    <scope>NUCLEOTIDE SEQUENCE [LARGE SCALE GENOMIC DNA]</scope>
    <source>
        <strain evidence="2 3">17J68-15</strain>
    </source>
</reference>
<dbReference type="EMBL" id="SKFH01000006">
    <property type="protein sequence ID" value="TCZ73522.1"/>
    <property type="molecule type" value="Genomic_DNA"/>
</dbReference>
<accession>A0A4V6P681</accession>
<evidence type="ECO:0000256" key="1">
    <source>
        <dbReference type="SAM" id="SignalP"/>
    </source>
</evidence>
<keyword evidence="3" id="KW-1185">Reference proteome</keyword>
<evidence type="ECO:0000313" key="3">
    <source>
        <dbReference type="Proteomes" id="UP000295164"/>
    </source>
</evidence>
<evidence type="ECO:0000313" key="2">
    <source>
        <dbReference type="EMBL" id="TCZ73522.1"/>
    </source>
</evidence>
<dbReference type="RefSeq" id="WP_131851250.1">
    <property type="nucleotide sequence ID" value="NZ_SKFH01000006.1"/>
</dbReference>
<protein>
    <recommendedName>
        <fullName evidence="4">DUF4861 domain-containing protein</fullName>
    </recommendedName>
</protein>